<dbReference type="OrthoDB" id="118864at2759"/>
<dbReference type="PANTHER" id="PTHR40866:SF1">
    <property type="entry name" value="BED-TYPE DOMAIN-CONTAINING PROTEIN"/>
    <property type="match status" value="1"/>
</dbReference>
<dbReference type="AlphaFoldDB" id="A0A9W6WTI2"/>
<gene>
    <name evidence="1" type="ORF">Pfra01_000105700</name>
</gene>
<reference evidence="1" key="1">
    <citation type="submission" date="2023-04" db="EMBL/GenBank/DDBJ databases">
        <title>Phytophthora fragariaefolia NBRC 109709.</title>
        <authorList>
            <person name="Ichikawa N."/>
            <person name="Sato H."/>
            <person name="Tonouchi N."/>
        </authorList>
    </citation>
    <scope>NUCLEOTIDE SEQUENCE</scope>
    <source>
        <strain evidence="1">NBRC 109709</strain>
    </source>
</reference>
<dbReference type="EMBL" id="BSXT01000085">
    <property type="protein sequence ID" value="GMF17061.1"/>
    <property type="molecule type" value="Genomic_DNA"/>
</dbReference>
<dbReference type="Proteomes" id="UP001165121">
    <property type="component" value="Unassembled WGS sequence"/>
</dbReference>
<evidence type="ECO:0000313" key="2">
    <source>
        <dbReference type="Proteomes" id="UP001165121"/>
    </source>
</evidence>
<comment type="caution">
    <text evidence="1">The sequence shown here is derived from an EMBL/GenBank/DDBJ whole genome shotgun (WGS) entry which is preliminary data.</text>
</comment>
<evidence type="ECO:0000313" key="1">
    <source>
        <dbReference type="EMBL" id="GMF17061.1"/>
    </source>
</evidence>
<organism evidence="1 2">
    <name type="scientific">Phytophthora fragariaefolia</name>
    <dbReference type="NCBI Taxonomy" id="1490495"/>
    <lineage>
        <taxon>Eukaryota</taxon>
        <taxon>Sar</taxon>
        <taxon>Stramenopiles</taxon>
        <taxon>Oomycota</taxon>
        <taxon>Peronosporomycetes</taxon>
        <taxon>Peronosporales</taxon>
        <taxon>Peronosporaceae</taxon>
        <taxon>Phytophthora</taxon>
    </lineage>
</organism>
<sequence>MTSRQLAAFFFTPVEPGLYRCNICEQPRKQARRTGYTNLMSHLQSVHSTHGEEYAEFQARNLSTLEGFGFVDEVTSHMYDWLRWIVERNMPLIEIENPLTRQLVRMRPTCVSTLKVYMERVATHVGRVIAEEMGACFGIMLDGWNCVSRHFVAVFAVYHGPDGPMERLIGLSPTEDAQTADAQIELMQGVLTVYNKDTTMIKFVVGDNCATNQSLATKLGVLLVGCASHPFNLAMFTFLSDSDDLISQIRCLMTTLRLPNNAAQLALHTHLHAERSNAARWSSVWKMVDKYIRIRDAANHVCAVEDLLPRGNTHRRVVSLHAKLKELNSVCEKLQHHKRTLGEARALFDACVKKYPVMGTYLDADAPVVHSPVFESAVVKISNSISLSLAQNWQH</sequence>
<dbReference type="PANTHER" id="PTHR40866">
    <property type="entry name" value="BED-TYPE DOMAIN-CONTAINING PROTEIN"/>
    <property type="match status" value="1"/>
</dbReference>
<accession>A0A9W6WTI2</accession>
<proteinExistence type="predicted"/>
<dbReference type="InterPro" id="IPR012337">
    <property type="entry name" value="RNaseH-like_sf"/>
</dbReference>
<name>A0A9W6WTI2_9STRA</name>
<dbReference type="SUPFAM" id="SSF53098">
    <property type="entry name" value="Ribonuclease H-like"/>
    <property type="match status" value="1"/>
</dbReference>
<keyword evidence="2" id="KW-1185">Reference proteome</keyword>
<protein>
    <submittedName>
        <fullName evidence="1">Unnamed protein product</fullName>
    </submittedName>
</protein>